<dbReference type="AlphaFoldDB" id="E9GZZ1"/>
<dbReference type="KEGG" id="dpx:DAPPUDRAFT_251221"/>
<name>E9GZZ1_DAPPU</name>
<evidence type="ECO:0000313" key="1">
    <source>
        <dbReference type="EMBL" id="EFX74906.1"/>
    </source>
</evidence>
<reference evidence="1 2" key="1">
    <citation type="journal article" date="2011" name="Science">
        <title>The ecoresponsive genome of Daphnia pulex.</title>
        <authorList>
            <person name="Colbourne J.K."/>
            <person name="Pfrender M.E."/>
            <person name="Gilbert D."/>
            <person name="Thomas W.K."/>
            <person name="Tucker A."/>
            <person name="Oakley T.H."/>
            <person name="Tokishita S."/>
            <person name="Aerts A."/>
            <person name="Arnold G.J."/>
            <person name="Basu M.K."/>
            <person name="Bauer D.J."/>
            <person name="Caceres C.E."/>
            <person name="Carmel L."/>
            <person name="Casola C."/>
            <person name="Choi J.H."/>
            <person name="Detter J.C."/>
            <person name="Dong Q."/>
            <person name="Dusheyko S."/>
            <person name="Eads B.D."/>
            <person name="Frohlich T."/>
            <person name="Geiler-Samerotte K.A."/>
            <person name="Gerlach D."/>
            <person name="Hatcher P."/>
            <person name="Jogdeo S."/>
            <person name="Krijgsveld J."/>
            <person name="Kriventseva E.V."/>
            <person name="Kultz D."/>
            <person name="Laforsch C."/>
            <person name="Lindquist E."/>
            <person name="Lopez J."/>
            <person name="Manak J.R."/>
            <person name="Muller J."/>
            <person name="Pangilinan J."/>
            <person name="Patwardhan R.P."/>
            <person name="Pitluck S."/>
            <person name="Pritham E.J."/>
            <person name="Rechtsteiner A."/>
            <person name="Rho M."/>
            <person name="Rogozin I.B."/>
            <person name="Sakarya O."/>
            <person name="Salamov A."/>
            <person name="Schaack S."/>
            <person name="Shapiro H."/>
            <person name="Shiga Y."/>
            <person name="Skalitzky C."/>
            <person name="Smith Z."/>
            <person name="Souvorov A."/>
            <person name="Sung W."/>
            <person name="Tang Z."/>
            <person name="Tsuchiya D."/>
            <person name="Tu H."/>
            <person name="Vos H."/>
            <person name="Wang M."/>
            <person name="Wolf Y.I."/>
            <person name="Yamagata H."/>
            <person name="Yamada T."/>
            <person name="Ye Y."/>
            <person name="Shaw J.R."/>
            <person name="Andrews J."/>
            <person name="Crease T.J."/>
            <person name="Tang H."/>
            <person name="Lucas S.M."/>
            <person name="Robertson H.M."/>
            <person name="Bork P."/>
            <person name="Koonin E.V."/>
            <person name="Zdobnov E.M."/>
            <person name="Grigoriev I.V."/>
            <person name="Lynch M."/>
            <person name="Boore J.L."/>
        </authorList>
    </citation>
    <scope>NUCLEOTIDE SEQUENCE [LARGE SCALE GENOMIC DNA]</scope>
</reference>
<dbReference type="InParanoid" id="E9GZZ1"/>
<protein>
    <submittedName>
        <fullName evidence="1">Uncharacterized protein</fullName>
    </submittedName>
</protein>
<dbReference type="Proteomes" id="UP000000305">
    <property type="component" value="Unassembled WGS sequence"/>
</dbReference>
<keyword evidence="2" id="KW-1185">Reference proteome</keyword>
<sequence>MYSLSGGQELLLALATSTMSLCLNFGTIWTTSRRTLAPLNGHGGISRDTLP</sequence>
<dbReference type="EMBL" id="GL732579">
    <property type="protein sequence ID" value="EFX74906.1"/>
    <property type="molecule type" value="Genomic_DNA"/>
</dbReference>
<evidence type="ECO:0000313" key="2">
    <source>
        <dbReference type="Proteomes" id="UP000000305"/>
    </source>
</evidence>
<gene>
    <name evidence="1" type="ORF">DAPPUDRAFT_251221</name>
</gene>
<dbReference type="HOGENOM" id="CLU_3108515_0_0_1"/>
<accession>E9GZZ1</accession>
<proteinExistence type="predicted"/>
<organism evidence="1 2">
    <name type="scientific">Daphnia pulex</name>
    <name type="common">Water flea</name>
    <dbReference type="NCBI Taxonomy" id="6669"/>
    <lineage>
        <taxon>Eukaryota</taxon>
        <taxon>Metazoa</taxon>
        <taxon>Ecdysozoa</taxon>
        <taxon>Arthropoda</taxon>
        <taxon>Crustacea</taxon>
        <taxon>Branchiopoda</taxon>
        <taxon>Diplostraca</taxon>
        <taxon>Cladocera</taxon>
        <taxon>Anomopoda</taxon>
        <taxon>Daphniidae</taxon>
        <taxon>Daphnia</taxon>
    </lineage>
</organism>